<accession>A0A0K0EYZ0</accession>
<reference evidence="2" key="2">
    <citation type="submission" date="2015-08" db="UniProtKB">
        <authorList>
            <consortium name="WormBaseParasite"/>
        </authorList>
    </citation>
    <scope>IDENTIFICATION</scope>
</reference>
<reference evidence="1" key="1">
    <citation type="submission" date="2014-07" db="EMBL/GenBank/DDBJ databases">
        <authorList>
            <person name="Martin A.A"/>
            <person name="De Silva N."/>
        </authorList>
    </citation>
    <scope>NUCLEOTIDE SEQUENCE</scope>
</reference>
<organism evidence="1 2">
    <name type="scientific">Strongyloides venezuelensis</name>
    <name type="common">Threadworm</name>
    <dbReference type="NCBI Taxonomy" id="75913"/>
    <lineage>
        <taxon>Eukaryota</taxon>
        <taxon>Metazoa</taxon>
        <taxon>Ecdysozoa</taxon>
        <taxon>Nematoda</taxon>
        <taxon>Chromadorea</taxon>
        <taxon>Rhabditida</taxon>
        <taxon>Tylenchina</taxon>
        <taxon>Panagrolaimomorpha</taxon>
        <taxon>Strongyloidoidea</taxon>
        <taxon>Strongyloididae</taxon>
        <taxon>Strongyloides</taxon>
    </lineage>
</organism>
<keyword evidence="1" id="KW-1185">Reference proteome</keyword>
<evidence type="ECO:0000313" key="1">
    <source>
        <dbReference type="Proteomes" id="UP000035680"/>
    </source>
</evidence>
<protein>
    <submittedName>
        <fullName evidence="2">Saposin B-type domain-containing protein</fullName>
    </submittedName>
</protein>
<dbReference type="AlphaFoldDB" id="A0A0K0EYZ0"/>
<sequence>MIDDVVNTCFECNIAPIMNIFTLIVDKYNHNNLLRCKRLDNPSNCIGDIEAQKIISCSIVTTNRHCICVISN</sequence>
<evidence type="ECO:0000313" key="2">
    <source>
        <dbReference type="WBParaSite" id="SVE_0174900.1"/>
    </source>
</evidence>
<dbReference type="WBParaSite" id="SVE_0174900.1">
    <property type="protein sequence ID" value="SVE_0174900.1"/>
    <property type="gene ID" value="SVE_0174900"/>
</dbReference>
<proteinExistence type="predicted"/>
<dbReference type="Proteomes" id="UP000035680">
    <property type="component" value="Unassembled WGS sequence"/>
</dbReference>
<name>A0A0K0EYZ0_STRVS</name>